<feature type="transmembrane region" description="Helical" evidence="5">
    <location>
        <begin position="294"/>
        <end position="317"/>
    </location>
</feature>
<evidence type="ECO:0008006" key="10">
    <source>
        <dbReference type="Google" id="ProtNLM"/>
    </source>
</evidence>
<evidence type="ECO:0000256" key="4">
    <source>
        <dbReference type="ARBA" id="ARBA00023136"/>
    </source>
</evidence>
<dbReference type="Proteomes" id="UP000264840">
    <property type="component" value="Unplaced"/>
</dbReference>
<evidence type="ECO:0000313" key="9">
    <source>
        <dbReference type="Proteomes" id="UP000264840"/>
    </source>
</evidence>
<keyword evidence="9" id="KW-1185">Reference proteome</keyword>
<comment type="subcellular location">
    <subcellularLocation>
        <location evidence="1">Membrane</location>
        <topology evidence="1">Multi-pass membrane protein</topology>
    </subcellularLocation>
</comment>
<keyword evidence="3 5" id="KW-1133">Transmembrane helix</keyword>
<feature type="transmembrane region" description="Helical" evidence="5">
    <location>
        <begin position="152"/>
        <end position="170"/>
    </location>
</feature>
<dbReference type="InterPro" id="IPR036719">
    <property type="entry name" value="Neuro-gated_channel_TM_sf"/>
</dbReference>
<feature type="domain" description="Neurotransmitter-gated ion-channel transmembrane" evidence="7">
    <location>
        <begin position="127"/>
        <end position="207"/>
    </location>
</feature>
<dbReference type="Ensembl" id="ENSHBUT00000024751.1">
    <property type="protein sequence ID" value="ENSHBUP00000032137.1"/>
    <property type="gene ID" value="ENSHBUG00000018210.1"/>
</dbReference>
<dbReference type="GeneTree" id="ENSGT00940000163471"/>
<dbReference type="AlphaFoldDB" id="A0A3Q2WZQ8"/>
<dbReference type="SUPFAM" id="SSF90112">
    <property type="entry name" value="Neurotransmitter-gated ion-channel transmembrane pore"/>
    <property type="match status" value="1"/>
</dbReference>
<protein>
    <recommendedName>
        <fullName evidence="10">Neurotransmitter-gated ion-channel transmembrane domain-containing protein</fullName>
    </recommendedName>
</protein>
<organism evidence="8 9">
    <name type="scientific">Haplochromis burtoni</name>
    <name type="common">Burton's mouthbrooder</name>
    <name type="synonym">Chromis burtoni</name>
    <dbReference type="NCBI Taxonomy" id="8153"/>
    <lineage>
        <taxon>Eukaryota</taxon>
        <taxon>Metazoa</taxon>
        <taxon>Chordata</taxon>
        <taxon>Craniata</taxon>
        <taxon>Vertebrata</taxon>
        <taxon>Euteleostomi</taxon>
        <taxon>Actinopterygii</taxon>
        <taxon>Neopterygii</taxon>
        <taxon>Teleostei</taxon>
        <taxon>Neoteleostei</taxon>
        <taxon>Acanthomorphata</taxon>
        <taxon>Ovalentaria</taxon>
        <taxon>Cichlomorphae</taxon>
        <taxon>Cichliformes</taxon>
        <taxon>Cichlidae</taxon>
        <taxon>African cichlids</taxon>
        <taxon>Pseudocrenilabrinae</taxon>
        <taxon>Haplochromini</taxon>
        <taxon>Haplochromis</taxon>
    </lineage>
</organism>
<dbReference type="STRING" id="8153.ENSHBUP00000032137"/>
<dbReference type="Gene3D" id="2.70.170.10">
    <property type="entry name" value="Neurotransmitter-gated ion-channel ligand-binding domain"/>
    <property type="match status" value="1"/>
</dbReference>
<dbReference type="GO" id="GO:0004888">
    <property type="term" value="F:transmembrane signaling receptor activity"/>
    <property type="evidence" value="ECO:0007669"/>
    <property type="project" value="InterPro"/>
</dbReference>
<dbReference type="GO" id="GO:0016020">
    <property type="term" value="C:membrane"/>
    <property type="evidence" value="ECO:0007669"/>
    <property type="project" value="UniProtKB-SubCell"/>
</dbReference>
<dbReference type="OMA" id="NITNGWR"/>
<name>A0A3Q2WZQ8_HAPBU</name>
<dbReference type="PANTHER" id="PTHR18945">
    <property type="entry name" value="NEUROTRANSMITTER GATED ION CHANNEL"/>
    <property type="match status" value="1"/>
</dbReference>
<dbReference type="Pfam" id="PF02932">
    <property type="entry name" value="Neur_chan_memb"/>
    <property type="match status" value="1"/>
</dbReference>
<proteinExistence type="predicted"/>
<evidence type="ECO:0000259" key="7">
    <source>
        <dbReference type="Pfam" id="PF02932"/>
    </source>
</evidence>
<evidence type="ECO:0000256" key="2">
    <source>
        <dbReference type="ARBA" id="ARBA00022692"/>
    </source>
</evidence>
<dbReference type="InterPro" id="IPR036734">
    <property type="entry name" value="Neur_chan_lig-bd_sf"/>
</dbReference>
<keyword evidence="4 5" id="KW-0472">Membrane</keyword>
<evidence type="ECO:0000256" key="3">
    <source>
        <dbReference type="ARBA" id="ARBA00022989"/>
    </source>
</evidence>
<dbReference type="Pfam" id="PF02931">
    <property type="entry name" value="Neur_chan_LBD"/>
    <property type="match status" value="1"/>
</dbReference>
<keyword evidence="2 5" id="KW-0812">Transmembrane</keyword>
<evidence type="ECO:0000256" key="5">
    <source>
        <dbReference type="SAM" id="Phobius"/>
    </source>
</evidence>
<feature type="transmembrane region" description="Helical" evidence="5">
    <location>
        <begin position="90"/>
        <end position="109"/>
    </location>
</feature>
<dbReference type="InterPro" id="IPR038050">
    <property type="entry name" value="Neuro_actylchol_rec"/>
</dbReference>
<reference evidence="8" key="1">
    <citation type="submission" date="2025-08" db="UniProtKB">
        <authorList>
            <consortium name="Ensembl"/>
        </authorList>
    </citation>
    <scope>IDENTIFICATION</scope>
</reference>
<feature type="domain" description="Neurotransmitter-gated ion-channel ligand-binding" evidence="6">
    <location>
        <begin position="5"/>
        <end position="77"/>
    </location>
</feature>
<reference evidence="8" key="2">
    <citation type="submission" date="2025-09" db="UniProtKB">
        <authorList>
            <consortium name="Ensembl"/>
        </authorList>
    </citation>
    <scope>IDENTIFICATION</scope>
</reference>
<dbReference type="GO" id="GO:0005230">
    <property type="term" value="F:extracellular ligand-gated monoatomic ion channel activity"/>
    <property type="evidence" value="ECO:0007669"/>
    <property type="project" value="InterPro"/>
</dbReference>
<evidence type="ECO:0000313" key="8">
    <source>
        <dbReference type="Ensembl" id="ENSHBUP00000032137.1"/>
    </source>
</evidence>
<dbReference type="PROSITE" id="PS00236">
    <property type="entry name" value="NEUROTR_ION_CHANNEL"/>
    <property type="match status" value="1"/>
</dbReference>
<accession>A0A3Q2WZQ8</accession>
<feature type="transmembrane region" description="Helical" evidence="5">
    <location>
        <begin position="182"/>
        <end position="208"/>
    </location>
</feature>
<feature type="transmembrane region" description="Helical" evidence="5">
    <location>
        <begin position="121"/>
        <end position="140"/>
    </location>
</feature>
<dbReference type="InterPro" id="IPR018000">
    <property type="entry name" value="Neurotransmitter_ion_chnl_CS"/>
</dbReference>
<dbReference type="Gene3D" id="1.20.58.390">
    <property type="entry name" value="Neurotransmitter-gated ion-channel transmembrane domain"/>
    <property type="match status" value="1"/>
</dbReference>
<dbReference type="InterPro" id="IPR006201">
    <property type="entry name" value="Neur_channel"/>
</dbReference>
<dbReference type="SUPFAM" id="SSF63712">
    <property type="entry name" value="Nicotinic receptor ligand binding domain-like"/>
    <property type="match status" value="1"/>
</dbReference>
<evidence type="ECO:0000256" key="1">
    <source>
        <dbReference type="ARBA" id="ARBA00004141"/>
    </source>
</evidence>
<evidence type="ECO:0000259" key="6">
    <source>
        <dbReference type="Pfam" id="PF02931"/>
    </source>
</evidence>
<dbReference type="InterPro" id="IPR006029">
    <property type="entry name" value="Neurotrans-gated_channel_TM"/>
</dbReference>
<dbReference type="InterPro" id="IPR006202">
    <property type="entry name" value="Neur_chan_lig-bd"/>
</dbReference>
<sequence length="320" mass="36651">MYTSGRQRLTYTCSLDLMMFPFDTQSCNITFSTMSSNEKTIKLGTFNSDNVLNKVSAEAMVTMGEWELKSLITFNGSKARNRLRYMVRKYFCDVFFFCGQLFISCLMNLPVLQVTMERKPMLYVINLIVPLFFFLILDLASFFISEARGEKLSFKVTILLSISVLLLILQDMLPSTEKSLPMIATYCAGVFALVGISVLEAMLVTFLIDLDCYCGKKAHEAHEDIQLQTGDVTESAEAEETGQVKEDRCYLPEYCDLLKLILDEVRAVRGEAGRQYKENKKRGCYRRLAEITDYVFFVLYFSTCALFLAFMYLVWIAKVI</sequence>